<reference evidence="1" key="1">
    <citation type="journal article" date="2021" name="Nat. Commun.">
        <title>Genetic determinants of endophytism in the Arabidopsis root mycobiome.</title>
        <authorList>
            <person name="Mesny F."/>
            <person name="Miyauchi S."/>
            <person name="Thiergart T."/>
            <person name="Pickel B."/>
            <person name="Atanasova L."/>
            <person name="Karlsson M."/>
            <person name="Huettel B."/>
            <person name="Barry K.W."/>
            <person name="Haridas S."/>
            <person name="Chen C."/>
            <person name="Bauer D."/>
            <person name="Andreopoulos W."/>
            <person name="Pangilinan J."/>
            <person name="LaButti K."/>
            <person name="Riley R."/>
            <person name="Lipzen A."/>
            <person name="Clum A."/>
            <person name="Drula E."/>
            <person name="Henrissat B."/>
            <person name="Kohler A."/>
            <person name="Grigoriev I.V."/>
            <person name="Martin F.M."/>
            <person name="Hacquard S."/>
        </authorList>
    </citation>
    <scope>NUCLEOTIDE SEQUENCE</scope>
    <source>
        <strain evidence="1">FSSC 5 MPI-SDFR-AT-0091</strain>
    </source>
</reference>
<dbReference type="Proteomes" id="UP000736672">
    <property type="component" value="Unassembled WGS sequence"/>
</dbReference>
<gene>
    <name evidence="1" type="ORF">B0J15DRAFT_574905</name>
</gene>
<organism evidence="1 2">
    <name type="scientific">Fusarium solani</name>
    <name type="common">Filamentous fungus</name>
    <dbReference type="NCBI Taxonomy" id="169388"/>
    <lineage>
        <taxon>Eukaryota</taxon>
        <taxon>Fungi</taxon>
        <taxon>Dikarya</taxon>
        <taxon>Ascomycota</taxon>
        <taxon>Pezizomycotina</taxon>
        <taxon>Sordariomycetes</taxon>
        <taxon>Hypocreomycetidae</taxon>
        <taxon>Hypocreales</taxon>
        <taxon>Nectriaceae</taxon>
        <taxon>Fusarium</taxon>
        <taxon>Fusarium solani species complex</taxon>
    </lineage>
</organism>
<proteinExistence type="predicted"/>
<keyword evidence="2" id="KW-1185">Reference proteome</keyword>
<evidence type="ECO:0000313" key="2">
    <source>
        <dbReference type="Proteomes" id="UP000736672"/>
    </source>
</evidence>
<dbReference type="EMBL" id="JAGTJS010000032">
    <property type="protein sequence ID" value="KAH7231534.1"/>
    <property type="molecule type" value="Genomic_DNA"/>
</dbReference>
<dbReference type="AlphaFoldDB" id="A0A9P9G521"/>
<evidence type="ECO:0000313" key="1">
    <source>
        <dbReference type="EMBL" id="KAH7231534.1"/>
    </source>
</evidence>
<protein>
    <submittedName>
        <fullName evidence="1">Uncharacterized protein</fullName>
    </submittedName>
</protein>
<name>A0A9P9G521_FUSSL</name>
<sequence length="255" mass="27968">MTMGWVRSLWGNLAERENPGVQLQDAKSKDVRAGYVDRFRGDGSWDLGKTGGKSNGEPGEKWKWKNNQMNGPLARWGCYGSVLLGPLRAEHSDIESLAATRAMRGGTQNGQSGQEFAGLHGQIALEGGVGASGLHGGGAIFSECLAGYSSRARQKLPELLWMHMKYQAIMPAQDPKTIEGELTIWSTKSSGPVQELGEYFPSLEEVRSNCVITDGSAKLTTERLDVLLVGAMITYRTRLDNFYLDVLHKMNGNFR</sequence>
<comment type="caution">
    <text evidence="1">The sequence shown here is derived from an EMBL/GenBank/DDBJ whole genome shotgun (WGS) entry which is preliminary data.</text>
</comment>
<accession>A0A9P9G521</accession>